<name>A0ABY8WQJ2_9ACTN</name>
<protein>
    <submittedName>
        <fullName evidence="1">Tetratricopeptide repeat protein</fullName>
    </submittedName>
</protein>
<dbReference type="EMBL" id="CP126980">
    <property type="protein sequence ID" value="WIN00121.1"/>
    <property type="molecule type" value="Genomic_DNA"/>
</dbReference>
<reference evidence="1 2" key="1">
    <citation type="submission" date="2023-06" db="EMBL/GenBank/DDBJ databases">
        <authorList>
            <person name="Yushchuk O."/>
            <person name="Binda E."/>
            <person name="Ruckert-Reed C."/>
            <person name="Fedorenko V."/>
            <person name="Kalinowski J."/>
            <person name="Marinelli F."/>
        </authorList>
    </citation>
    <scope>NUCLEOTIDE SEQUENCE [LARGE SCALE GENOMIC DNA]</scope>
    <source>
        <strain evidence="1 2">NRRL 3884</strain>
    </source>
</reference>
<dbReference type="SUPFAM" id="SSF48452">
    <property type="entry name" value="TPR-like"/>
    <property type="match status" value="2"/>
</dbReference>
<dbReference type="InterPro" id="IPR011990">
    <property type="entry name" value="TPR-like_helical_dom_sf"/>
</dbReference>
<dbReference type="PANTHER" id="PTHR19959:SF119">
    <property type="entry name" value="FUNGAL LIPASE-LIKE DOMAIN-CONTAINING PROTEIN"/>
    <property type="match status" value="1"/>
</dbReference>
<dbReference type="PANTHER" id="PTHR19959">
    <property type="entry name" value="KINESIN LIGHT CHAIN"/>
    <property type="match status" value="1"/>
</dbReference>
<dbReference type="InterPro" id="IPR019734">
    <property type="entry name" value="TPR_rpt"/>
</dbReference>
<gene>
    <name evidence="1" type="ORF">ACTOB_003805</name>
</gene>
<accession>A0ABY8WQJ2</accession>
<dbReference type="SMART" id="SM00028">
    <property type="entry name" value="TPR"/>
    <property type="match status" value="5"/>
</dbReference>
<evidence type="ECO:0000313" key="2">
    <source>
        <dbReference type="Proteomes" id="UP001240150"/>
    </source>
</evidence>
<dbReference type="Proteomes" id="UP001240150">
    <property type="component" value="Chromosome"/>
</dbReference>
<evidence type="ECO:0000313" key="1">
    <source>
        <dbReference type="EMBL" id="WIN00121.1"/>
    </source>
</evidence>
<proteinExistence type="predicted"/>
<organism evidence="1 2">
    <name type="scientific">Actinoplanes oblitus</name>
    <dbReference type="NCBI Taxonomy" id="3040509"/>
    <lineage>
        <taxon>Bacteria</taxon>
        <taxon>Bacillati</taxon>
        <taxon>Actinomycetota</taxon>
        <taxon>Actinomycetes</taxon>
        <taxon>Micromonosporales</taxon>
        <taxon>Micromonosporaceae</taxon>
        <taxon>Actinoplanes</taxon>
    </lineage>
</organism>
<keyword evidence="2" id="KW-1185">Reference proteome</keyword>
<dbReference type="Pfam" id="PF13374">
    <property type="entry name" value="TPR_10"/>
    <property type="match status" value="5"/>
</dbReference>
<dbReference type="RefSeq" id="WP_284921597.1">
    <property type="nucleotide sequence ID" value="NZ_CP126980.1"/>
</dbReference>
<dbReference type="Gene3D" id="1.25.40.10">
    <property type="entry name" value="Tetratricopeptide repeat domain"/>
    <property type="match status" value="3"/>
</dbReference>
<sequence length="883" mass="94925">MTRDWTPRPQSGQTVVGSVVFGDIIQITGVGGDVTVSLDRPPYRVTAADLTSAAVSVDQARDQPSQLLLAQHQVVPFTGRDRTLDDLAAWVSGTEPVTVKLIHAAGGHGKTRLATYVSTQCAAAGWAVWQFTHTRTPVPGSLGISRVALPGGAVLAVVDYADRWPASALIALLTQLRDLNLRAATTVRVLMLARSSGYWWPAVASAARSTLRIDVQRRPPALPALAADGGNDRPALFSAAATKFAAALDLPPADWPVPDLSGSNFTQVLATHMAALATVDAIRRGRKPPTNPEAASAYLLEREEAYWYALHTRAEDPLPTPPAMMHRTVFAATLTGAQPRTHAQHILATAGFADTRATADQIIDDHTTCYPPSTARTVFEPLHPDRLGEDLLALSTPGHDSDSELERDWTTDTFTALLDDTQPSEWNATAVTVLVETARRWPHIATNLLYPFARQHPEQIIAAGGATITRLASIPDIGPDILQALEPLLPSQPHIDLDIAAAAVSSVLTPYRLARTTDPAEQANLHAAHGYRLANAGQREQALAPAEEAVTIRRRLAEQNPDAYLPDLAASLNNIGTSLSELGRREQALAPAEEATGIYRRLAEQNPDAYLPDLAGSLNNLGTRLSGLGRREQALAPAEEAVTIRRRLAEQNPDAYLPHLAASLNNLGTRLSGLGRREQALAPTEEAVTIRRRLAEQNPDAYLPHLAASLNNLGIRLSGLGRREQALAPAEEATGIYRRLAEQNPDAYLPHLAASLNNLGIRLSELGRREQALAPAEEATGIYRRLAEQNPDAYLPDLAMSLWAYGLICVNVKANYAQALESVTEAISLYKSLAEQLPDMFLGQLSSAYRTLADVLEGLGRANEAANLRRQLDQASSGGSGSG</sequence>